<dbReference type="RefSeq" id="WP_338292979.1">
    <property type="nucleotide sequence ID" value="NZ_AP027272.1"/>
</dbReference>
<reference evidence="6" key="1">
    <citation type="submission" date="2023-01" db="EMBL/GenBank/DDBJ databases">
        <title>Complete genome sequence of Planctobacterium marinum strain Dej080120_11.</title>
        <authorList>
            <person name="Ueki S."/>
            <person name="Maruyama F."/>
        </authorList>
    </citation>
    <scope>NUCLEOTIDE SEQUENCE</scope>
    <source>
        <strain evidence="6">Dej080120_11</strain>
    </source>
</reference>
<dbReference type="KEGG" id="pmaw:MACH26_25080"/>
<keyword evidence="3" id="KW-0547">Nucleotide-binding</keyword>
<dbReference type="GO" id="GO:0005524">
    <property type="term" value="F:ATP binding"/>
    <property type="evidence" value="ECO:0007669"/>
    <property type="project" value="UniProtKB-KW"/>
</dbReference>
<dbReference type="PANTHER" id="PTHR42798:SF2">
    <property type="entry name" value="ABC TRANSPORTER ATP-BINDING PROTEIN MG467-RELATED"/>
    <property type="match status" value="1"/>
</dbReference>
<proteinExistence type="inferred from homology"/>
<organism evidence="6 7">
    <name type="scientific">Planctobacterium marinum</name>
    <dbReference type="NCBI Taxonomy" id="1631968"/>
    <lineage>
        <taxon>Bacteria</taxon>
        <taxon>Pseudomonadati</taxon>
        <taxon>Pseudomonadota</taxon>
        <taxon>Gammaproteobacteria</taxon>
        <taxon>Alteromonadales</taxon>
        <taxon>Alteromonadaceae</taxon>
        <taxon>Planctobacterium</taxon>
    </lineage>
</organism>
<evidence type="ECO:0000256" key="2">
    <source>
        <dbReference type="ARBA" id="ARBA00022448"/>
    </source>
</evidence>
<dbReference type="InterPro" id="IPR003439">
    <property type="entry name" value="ABC_transporter-like_ATP-bd"/>
</dbReference>
<keyword evidence="2" id="KW-0813">Transport</keyword>
<dbReference type="CDD" id="cd03255">
    <property type="entry name" value="ABC_MJ0796_LolCDE_FtsE"/>
    <property type="match status" value="1"/>
</dbReference>
<evidence type="ECO:0000259" key="5">
    <source>
        <dbReference type="PROSITE" id="PS50893"/>
    </source>
</evidence>
<evidence type="ECO:0000313" key="6">
    <source>
        <dbReference type="EMBL" id="BDX06987.1"/>
    </source>
</evidence>
<dbReference type="AlphaFoldDB" id="A0AA48HQT5"/>
<evidence type="ECO:0000256" key="1">
    <source>
        <dbReference type="ARBA" id="ARBA00005417"/>
    </source>
</evidence>
<dbReference type="PROSITE" id="PS50893">
    <property type="entry name" value="ABC_TRANSPORTER_2"/>
    <property type="match status" value="1"/>
</dbReference>
<evidence type="ECO:0000256" key="4">
    <source>
        <dbReference type="ARBA" id="ARBA00022840"/>
    </source>
</evidence>
<dbReference type="GO" id="GO:0016887">
    <property type="term" value="F:ATP hydrolysis activity"/>
    <property type="evidence" value="ECO:0007669"/>
    <property type="project" value="InterPro"/>
</dbReference>
<dbReference type="InterPro" id="IPR003593">
    <property type="entry name" value="AAA+_ATPase"/>
</dbReference>
<dbReference type="InterPro" id="IPR027417">
    <property type="entry name" value="P-loop_NTPase"/>
</dbReference>
<accession>A0AA48HQT5</accession>
<gene>
    <name evidence="6" type="ORF">MACH26_25080</name>
</gene>
<dbReference type="EMBL" id="AP027272">
    <property type="protein sequence ID" value="BDX06987.1"/>
    <property type="molecule type" value="Genomic_DNA"/>
</dbReference>
<dbReference type="SMART" id="SM00382">
    <property type="entry name" value="AAA"/>
    <property type="match status" value="1"/>
</dbReference>
<evidence type="ECO:0000313" key="7">
    <source>
        <dbReference type="Proteomes" id="UP001333710"/>
    </source>
</evidence>
<dbReference type="Gene3D" id="3.40.50.300">
    <property type="entry name" value="P-loop containing nucleotide triphosphate hydrolases"/>
    <property type="match status" value="1"/>
</dbReference>
<name>A0AA48HQT5_9ALTE</name>
<sequence length="239" mass="26228">MTTTDNDTSGTMLTIKNLRKFRRDGDINRCILNNLNLTLEPGESVAVIGPSGCGKSTLLHLIAGLDTADGGDIQLENESILSMSEAQLDNYRKSRIGIVFQQFNLIDCLSVQDNILLPARLKNNLDLDYFKTITALLGVTPLLHKKPFQTSGGEQQRIAVARALIHKPQLVLADEPTGNLDEKNSLMVGKLLFDACQKLNTSLIMVTHSQQFAAMAQRSLRLQEGQLVSAQQPVARSQS</sequence>
<protein>
    <submittedName>
        <fullName evidence="6">Macrolide ABC transporter ATP-binding protein</fullName>
    </submittedName>
</protein>
<dbReference type="InterPro" id="IPR017911">
    <property type="entry name" value="MacB-like_ATP-bd"/>
</dbReference>
<keyword evidence="7" id="KW-1185">Reference proteome</keyword>
<dbReference type="Proteomes" id="UP001333710">
    <property type="component" value="Chromosome"/>
</dbReference>
<dbReference type="Pfam" id="PF00005">
    <property type="entry name" value="ABC_tran"/>
    <property type="match status" value="1"/>
</dbReference>
<dbReference type="SUPFAM" id="SSF52540">
    <property type="entry name" value="P-loop containing nucleoside triphosphate hydrolases"/>
    <property type="match status" value="1"/>
</dbReference>
<keyword evidence="4 6" id="KW-0067">ATP-binding</keyword>
<comment type="similarity">
    <text evidence="1">Belongs to the ABC transporter superfamily.</text>
</comment>
<evidence type="ECO:0000256" key="3">
    <source>
        <dbReference type="ARBA" id="ARBA00022741"/>
    </source>
</evidence>
<dbReference type="PANTHER" id="PTHR42798">
    <property type="entry name" value="LIPOPROTEIN-RELEASING SYSTEM ATP-BINDING PROTEIN LOLD"/>
    <property type="match status" value="1"/>
</dbReference>
<feature type="domain" description="ABC transporter" evidence="5">
    <location>
        <begin position="13"/>
        <end position="238"/>
    </location>
</feature>